<dbReference type="Gene3D" id="2.120.10.70">
    <property type="entry name" value="Fucose-specific lectin"/>
    <property type="match status" value="1"/>
</dbReference>
<sequence>MVQVSHFKEVFMPFIILFSLWNVEYATPVLNGAGTIALPLALDTSGNPYILYEDNSYIRLLSKINGIWKEETIAIGASYIDFNWVDLEIDKYNRIWTLFKKYNEAESTWYVIVAHKDSSGWKYDTINSHHRSQGMYPVNFSFASDNYGFVHLTCDSAGDCITSWATGCYRIYNGYFWSNSEVIINDASPAYNSSMDLDSKGFPYISYEALDTFNTCYIKCARKNGEIWEIAVVDTYYTPSWSPTSIRINPKNDLPSIFYYHYNCDCLKYAWYDGNEWHKEIVDICGGTSENSALEFDSTGKPYVFYKQWDGEQIRAYIAYREKDGWHKEVLPALEPPFAHMYTRTIRIDKNGIFHMSVDVEDTNYEHWRIEHIYGYPSGIGEDKERHFKLDVNMNIVNSMLDIHFSIPEGQKVSLKLYNILGEKVMNVFQGYMKKDEYNFHIDLSRIKDGIYFLMLDGEKEGICKKIVIMR</sequence>
<organism evidence="2">
    <name type="scientific">candidate division WOR-3 bacterium</name>
    <dbReference type="NCBI Taxonomy" id="2052148"/>
    <lineage>
        <taxon>Bacteria</taxon>
        <taxon>Bacteria division WOR-3</taxon>
    </lineage>
</organism>
<dbReference type="AlphaFoldDB" id="A0A7C4YGQ2"/>
<reference evidence="2" key="1">
    <citation type="journal article" date="2020" name="mSystems">
        <title>Genome- and Community-Level Interaction Insights into Carbon Utilization and Element Cycling Functions of Hydrothermarchaeota in Hydrothermal Sediment.</title>
        <authorList>
            <person name="Zhou Z."/>
            <person name="Liu Y."/>
            <person name="Xu W."/>
            <person name="Pan J."/>
            <person name="Luo Z.H."/>
            <person name="Li M."/>
        </authorList>
    </citation>
    <scope>NUCLEOTIDE SEQUENCE [LARGE SCALE GENOMIC DNA]</scope>
    <source>
        <strain evidence="2">SpSt-780</strain>
    </source>
</reference>
<gene>
    <name evidence="2" type="ORF">ENV67_08025</name>
</gene>
<dbReference type="NCBIfam" id="TIGR04183">
    <property type="entry name" value="Por_Secre_tail"/>
    <property type="match status" value="1"/>
</dbReference>
<accession>A0A7C4YGQ2</accession>
<feature type="domain" description="Secretion system C-terminal sorting" evidence="1">
    <location>
        <begin position="398"/>
        <end position="469"/>
    </location>
</feature>
<proteinExistence type="predicted"/>
<dbReference type="Pfam" id="PF18962">
    <property type="entry name" value="Por_Secre_tail"/>
    <property type="match status" value="1"/>
</dbReference>
<name>A0A7C4YGQ2_UNCW3</name>
<protein>
    <submittedName>
        <fullName evidence="2">T9SS type A sorting domain-containing protein</fullName>
    </submittedName>
</protein>
<evidence type="ECO:0000259" key="1">
    <source>
        <dbReference type="Pfam" id="PF18962"/>
    </source>
</evidence>
<dbReference type="InterPro" id="IPR026444">
    <property type="entry name" value="Secre_tail"/>
</dbReference>
<comment type="caution">
    <text evidence="2">The sequence shown here is derived from an EMBL/GenBank/DDBJ whole genome shotgun (WGS) entry which is preliminary data.</text>
</comment>
<dbReference type="EMBL" id="DTHG01000098">
    <property type="protein sequence ID" value="HGW92465.1"/>
    <property type="molecule type" value="Genomic_DNA"/>
</dbReference>
<evidence type="ECO:0000313" key="2">
    <source>
        <dbReference type="EMBL" id="HGW92465.1"/>
    </source>
</evidence>